<proteinExistence type="predicted"/>
<dbReference type="VEuPathDB" id="VectorBase:GAUT034214"/>
<accession>A0A1A9VDZ0</accession>
<evidence type="ECO:0000313" key="2">
    <source>
        <dbReference type="Proteomes" id="UP000078200"/>
    </source>
</evidence>
<keyword evidence="2" id="KW-1185">Reference proteome</keyword>
<dbReference type="AlphaFoldDB" id="A0A1A9VDZ0"/>
<dbReference type="EnsemblMetazoa" id="GAUT034214-RA">
    <property type="protein sequence ID" value="GAUT034214-PA"/>
    <property type="gene ID" value="GAUT034214"/>
</dbReference>
<dbReference type="Proteomes" id="UP000078200">
    <property type="component" value="Unassembled WGS sequence"/>
</dbReference>
<protein>
    <submittedName>
        <fullName evidence="1">Uncharacterized protein</fullName>
    </submittedName>
</protein>
<name>A0A1A9VDZ0_GLOAU</name>
<reference evidence="1" key="1">
    <citation type="submission" date="2020-05" db="UniProtKB">
        <authorList>
            <consortium name="EnsemblMetazoa"/>
        </authorList>
    </citation>
    <scope>IDENTIFICATION</scope>
    <source>
        <strain evidence="1">TTRI</strain>
    </source>
</reference>
<evidence type="ECO:0000313" key="1">
    <source>
        <dbReference type="EnsemblMetazoa" id="GAUT034214-PA"/>
    </source>
</evidence>
<organism evidence="1 2">
    <name type="scientific">Glossina austeni</name>
    <name type="common">Savannah tsetse fly</name>
    <dbReference type="NCBI Taxonomy" id="7395"/>
    <lineage>
        <taxon>Eukaryota</taxon>
        <taxon>Metazoa</taxon>
        <taxon>Ecdysozoa</taxon>
        <taxon>Arthropoda</taxon>
        <taxon>Hexapoda</taxon>
        <taxon>Insecta</taxon>
        <taxon>Pterygota</taxon>
        <taxon>Neoptera</taxon>
        <taxon>Endopterygota</taxon>
        <taxon>Diptera</taxon>
        <taxon>Brachycera</taxon>
        <taxon>Muscomorpha</taxon>
        <taxon>Hippoboscoidea</taxon>
        <taxon>Glossinidae</taxon>
        <taxon>Glossina</taxon>
    </lineage>
</organism>
<sequence length="179" mass="20139">MHAAAGSEHLLEAFSKEKKFFIWQRFTAYWLDVKSTQKMPSTATAEGRGRGRERQNKGTIWCILDDCSRKNVKIRFTITEEANGPNAPTSCVSAILCSVDLYRYCCAMAIPSENTPQRIHLVHPVSSSLLTYFLLALSAFGKEGSTVAVGYFQEYILGTIRLPSHISHRRANELMCIFL</sequence>